<reference evidence="1 2" key="1">
    <citation type="submission" date="2020-10" db="EMBL/GenBank/DDBJ databases">
        <title>Sequencing the genomes of 1000 actinobacteria strains.</title>
        <authorList>
            <person name="Klenk H.-P."/>
        </authorList>
    </citation>
    <scope>NUCLEOTIDE SEQUENCE [LARGE SCALE GENOMIC DNA]</scope>
    <source>
        <strain evidence="1 2">DSM 7307</strain>
    </source>
</reference>
<gene>
    <name evidence="1" type="ORF">H4W29_005242</name>
</gene>
<organism evidence="1 2">
    <name type="scientific">Rhizobium viscosum</name>
    <name type="common">Arthrobacter viscosus</name>
    <dbReference type="NCBI Taxonomy" id="1673"/>
    <lineage>
        <taxon>Bacteria</taxon>
        <taxon>Pseudomonadati</taxon>
        <taxon>Pseudomonadota</taxon>
        <taxon>Alphaproteobacteria</taxon>
        <taxon>Hyphomicrobiales</taxon>
        <taxon>Rhizobiaceae</taxon>
        <taxon>Rhizobium/Agrobacterium group</taxon>
        <taxon>Rhizobium</taxon>
    </lineage>
</organism>
<protein>
    <recommendedName>
        <fullName evidence="3">DUF982 domain-containing protein</fullName>
    </recommendedName>
</protein>
<dbReference type="EMBL" id="JADBEC010000002">
    <property type="protein sequence ID" value="MBE1507997.1"/>
    <property type="molecule type" value="Genomic_DNA"/>
</dbReference>
<dbReference type="Gene3D" id="6.10.250.730">
    <property type="match status" value="1"/>
</dbReference>
<evidence type="ECO:0000313" key="1">
    <source>
        <dbReference type="EMBL" id="MBE1507997.1"/>
    </source>
</evidence>
<name>A0ABR9IYY4_RHIVS</name>
<evidence type="ECO:0008006" key="3">
    <source>
        <dbReference type="Google" id="ProtNLM"/>
    </source>
</evidence>
<dbReference type="Pfam" id="PF06169">
    <property type="entry name" value="DUF982"/>
    <property type="match status" value="1"/>
</dbReference>
<accession>A0ABR9IYY4</accession>
<dbReference type="RefSeq" id="WP_192731669.1">
    <property type="nucleotide sequence ID" value="NZ_BAAAVL010000002.1"/>
</dbReference>
<comment type="caution">
    <text evidence="1">The sequence shown here is derived from an EMBL/GenBank/DDBJ whole genome shotgun (WGS) entry which is preliminary data.</text>
</comment>
<keyword evidence="2" id="KW-1185">Reference proteome</keyword>
<proteinExistence type="predicted"/>
<evidence type="ECO:0000313" key="2">
    <source>
        <dbReference type="Proteomes" id="UP000620262"/>
    </source>
</evidence>
<dbReference type="InterPro" id="IPR010385">
    <property type="entry name" value="DUF982"/>
</dbReference>
<dbReference type="Proteomes" id="UP000620262">
    <property type="component" value="Unassembled WGS sequence"/>
</dbReference>
<sequence length="80" mass="8806">MPNAQWSEPVEIEFDNAGSRTVRGPFDALIYLHDMWPRRTGAKFVKASNACKGAVEGRISLETAREDFLAAAAEAKLSTH</sequence>